<evidence type="ECO:0008006" key="4">
    <source>
        <dbReference type="Google" id="ProtNLM"/>
    </source>
</evidence>
<protein>
    <recommendedName>
        <fullName evidence="4">Transmembrane protein</fullName>
    </recommendedName>
</protein>
<gene>
    <name evidence="2" type="ORF">WJX81_008564</name>
</gene>
<proteinExistence type="predicted"/>
<comment type="caution">
    <text evidence="2">The sequence shown here is derived from an EMBL/GenBank/DDBJ whole genome shotgun (WGS) entry which is preliminary data.</text>
</comment>
<dbReference type="AlphaFoldDB" id="A0AAW1RGC6"/>
<feature type="signal peptide" evidence="1">
    <location>
        <begin position="1"/>
        <end position="16"/>
    </location>
</feature>
<keyword evidence="1" id="KW-0732">Signal</keyword>
<sequence>MLRSVLALALVLAASAELVTFHSQDQERPSGGAQHKNFFLFGTEGTVKPRAAGFVSRLELRPALAVARPVPGLEALLGPRFYVNAGGVDASLGPVPPLGGLFSSASERREAERQTSWLEQQLNLLEGFQAALQAVQPRARHCGDIGFGRAAAPRDDLPAMVSYLATSRFGPALLSTYARQAQELDEDEDEDGDSEQVEVAFEEGDDAGPIEGAWGTGDYIQDDGTLVEAEEALGAPQTGLFFVTRAQAALPAEPRGATWVLPGGHGPVNWSWQSEDGTPNYGLAVFLALAAACTAVWASLAGQLVGAFRASPRPAVPAVVVPLAGPPAPKGGKVWQAPVKVFKPYEQAPLLEPLAPEKASDYDDMPALIDDFSGVGMPRMVEVVAPPLGQVWEDPQFRYEPLKTHP</sequence>
<reference evidence="2 3" key="1">
    <citation type="journal article" date="2024" name="Nat. Commun.">
        <title>Phylogenomics reveals the evolutionary origins of lichenization in chlorophyte algae.</title>
        <authorList>
            <person name="Puginier C."/>
            <person name="Libourel C."/>
            <person name="Otte J."/>
            <person name="Skaloud P."/>
            <person name="Haon M."/>
            <person name="Grisel S."/>
            <person name="Petersen M."/>
            <person name="Berrin J.G."/>
            <person name="Delaux P.M."/>
            <person name="Dal Grande F."/>
            <person name="Keller J."/>
        </authorList>
    </citation>
    <scope>NUCLEOTIDE SEQUENCE [LARGE SCALE GENOMIC DNA]</scope>
    <source>
        <strain evidence="2 3">SAG 245.80</strain>
    </source>
</reference>
<organism evidence="2 3">
    <name type="scientific">Elliptochloris bilobata</name>
    <dbReference type="NCBI Taxonomy" id="381761"/>
    <lineage>
        <taxon>Eukaryota</taxon>
        <taxon>Viridiplantae</taxon>
        <taxon>Chlorophyta</taxon>
        <taxon>core chlorophytes</taxon>
        <taxon>Trebouxiophyceae</taxon>
        <taxon>Trebouxiophyceae incertae sedis</taxon>
        <taxon>Elliptochloris clade</taxon>
        <taxon>Elliptochloris</taxon>
    </lineage>
</organism>
<name>A0AAW1RGC6_9CHLO</name>
<accession>A0AAW1RGC6</accession>
<keyword evidence="3" id="KW-1185">Reference proteome</keyword>
<dbReference type="EMBL" id="JALJOU010000040">
    <property type="protein sequence ID" value="KAK9832662.1"/>
    <property type="molecule type" value="Genomic_DNA"/>
</dbReference>
<evidence type="ECO:0000313" key="2">
    <source>
        <dbReference type="EMBL" id="KAK9832662.1"/>
    </source>
</evidence>
<feature type="chain" id="PRO_5043564927" description="Transmembrane protein" evidence="1">
    <location>
        <begin position="17"/>
        <end position="406"/>
    </location>
</feature>
<evidence type="ECO:0000313" key="3">
    <source>
        <dbReference type="Proteomes" id="UP001445335"/>
    </source>
</evidence>
<dbReference type="Proteomes" id="UP001445335">
    <property type="component" value="Unassembled WGS sequence"/>
</dbReference>
<evidence type="ECO:0000256" key="1">
    <source>
        <dbReference type="SAM" id="SignalP"/>
    </source>
</evidence>